<evidence type="ECO:0000313" key="4">
    <source>
        <dbReference type="EMBL" id="KPN31765.1"/>
    </source>
</evidence>
<dbReference type="RefSeq" id="WP_054584244.1">
    <property type="nucleotide sequence ID" value="NZ_LGUC01000001.1"/>
</dbReference>
<dbReference type="InterPro" id="IPR024370">
    <property type="entry name" value="PBP_domain"/>
</dbReference>
<dbReference type="NCBIfam" id="TIGR02136">
    <property type="entry name" value="ptsS_2"/>
    <property type="match status" value="1"/>
</dbReference>
<protein>
    <submittedName>
        <fullName evidence="4">Phosphate binding protein</fullName>
    </submittedName>
</protein>
<dbReference type="GO" id="GO:0042301">
    <property type="term" value="F:phosphate ion binding"/>
    <property type="evidence" value="ECO:0007669"/>
    <property type="project" value="InterPro"/>
</dbReference>
<dbReference type="InterPro" id="IPR011862">
    <property type="entry name" value="Phos-bd"/>
</dbReference>
<dbReference type="PATRIC" id="fig|699431.3.peg.2582"/>
<sequence length="334" mass="35891">MAKQTDGVSRRTFLASAAATGAVAAAGCTSNTGTETDGGLSGDINISGSSTVFPLAVAMREDFTAEEMHPNVDISVNSTGSGGGFTNYFCTGDTDFNNASRPIKGVEEGQCSDNDVTPVELKVATDALTVVVNNDADWFGEEGKECLTVEQLAEVWSAEDKPTTWSDVNSDWPDEEIQLYGPTDASGTFDYFIEEVIGEEGSHRTDYQSTEQDNQIINGVANSEYAIGYMGFAYYSENTDRVTALGIDNGDGCVKPTLDTASSGEYQPLSRPLFTYPAQSALAEEHVAEFARFWLENSTSESIVADEVGYVPNTEDERDEMLDRLDSAIEAASE</sequence>
<gene>
    <name evidence="4" type="ORF">SY89_02516</name>
</gene>
<dbReference type="PANTHER" id="PTHR30570:SF1">
    <property type="entry name" value="PHOSPHATE-BINDING PROTEIN PSTS"/>
    <property type="match status" value="1"/>
</dbReference>
<dbReference type="Pfam" id="PF12849">
    <property type="entry name" value="PBP_like_2"/>
    <property type="match status" value="1"/>
</dbReference>
<dbReference type="EMBL" id="LGUC01000001">
    <property type="protein sequence ID" value="KPN31765.1"/>
    <property type="molecule type" value="Genomic_DNA"/>
</dbReference>
<dbReference type="CDD" id="cd13654">
    <property type="entry name" value="PBP2_phosphate_like_2"/>
    <property type="match status" value="1"/>
</dbReference>
<name>A0A0P7GS97_9EURY</name>
<feature type="domain" description="PBP" evidence="3">
    <location>
        <begin position="35"/>
        <end position="295"/>
    </location>
</feature>
<dbReference type="InterPro" id="IPR006311">
    <property type="entry name" value="TAT_signal"/>
</dbReference>
<dbReference type="InterPro" id="IPR050811">
    <property type="entry name" value="Phosphate_ABC_transporter"/>
</dbReference>
<evidence type="ECO:0000313" key="5">
    <source>
        <dbReference type="Proteomes" id="UP000050535"/>
    </source>
</evidence>
<keyword evidence="5" id="KW-1185">Reference proteome</keyword>
<organism evidence="4 5">
    <name type="scientific">Halolamina pelagica</name>
    <dbReference type="NCBI Taxonomy" id="699431"/>
    <lineage>
        <taxon>Archaea</taxon>
        <taxon>Methanobacteriati</taxon>
        <taxon>Methanobacteriota</taxon>
        <taxon>Stenosarchaea group</taxon>
        <taxon>Halobacteria</taxon>
        <taxon>Halobacteriales</taxon>
        <taxon>Haloferacaceae</taxon>
    </lineage>
</organism>
<dbReference type="SUPFAM" id="SSF53850">
    <property type="entry name" value="Periplasmic binding protein-like II"/>
    <property type="match status" value="1"/>
</dbReference>
<comment type="caution">
    <text evidence="4">The sequence shown here is derived from an EMBL/GenBank/DDBJ whole genome shotgun (WGS) entry which is preliminary data.</text>
</comment>
<dbReference type="Proteomes" id="UP000050535">
    <property type="component" value="Unassembled WGS sequence"/>
</dbReference>
<dbReference type="STRING" id="699431.SY89_02516"/>
<dbReference type="PANTHER" id="PTHR30570">
    <property type="entry name" value="PERIPLASMIC PHOSPHATE BINDING COMPONENT OF PHOSPHATE ABC TRANSPORTER"/>
    <property type="match status" value="1"/>
</dbReference>
<evidence type="ECO:0000259" key="3">
    <source>
        <dbReference type="Pfam" id="PF12849"/>
    </source>
</evidence>
<evidence type="ECO:0000256" key="2">
    <source>
        <dbReference type="ARBA" id="ARBA00022729"/>
    </source>
</evidence>
<keyword evidence="1" id="KW-0813">Transport</keyword>
<accession>A0A0P7GS97</accession>
<dbReference type="PROSITE" id="PS51318">
    <property type="entry name" value="TAT"/>
    <property type="match status" value="1"/>
</dbReference>
<dbReference type="Gene3D" id="3.40.190.10">
    <property type="entry name" value="Periplasmic binding protein-like II"/>
    <property type="match status" value="2"/>
</dbReference>
<dbReference type="PROSITE" id="PS51257">
    <property type="entry name" value="PROKAR_LIPOPROTEIN"/>
    <property type="match status" value="1"/>
</dbReference>
<dbReference type="AlphaFoldDB" id="A0A0P7GS97"/>
<dbReference type="OrthoDB" id="53390at2157"/>
<keyword evidence="2" id="KW-0732">Signal</keyword>
<reference evidence="5" key="1">
    <citation type="submission" date="2013-11" db="EMBL/GenBank/DDBJ databases">
        <authorList>
            <person name="Hoang H.T."/>
            <person name="Killian M.L."/>
            <person name="Madson D.M."/>
            <person name="Arruda P.H.E."/>
            <person name="Sun D."/>
            <person name="Schwartz K.J."/>
            <person name="Yoon K."/>
        </authorList>
    </citation>
    <scope>NUCLEOTIDE SEQUENCE [LARGE SCALE GENOMIC DNA]</scope>
    <source>
        <strain evidence="5">CDK2</strain>
    </source>
</reference>
<proteinExistence type="predicted"/>
<evidence type="ECO:0000256" key="1">
    <source>
        <dbReference type="ARBA" id="ARBA00022448"/>
    </source>
</evidence>